<name>A0AAN7BAU9_9PEZI</name>
<gene>
    <name evidence="1" type="ORF">QBC37DRAFT_397652</name>
</gene>
<evidence type="ECO:0000313" key="1">
    <source>
        <dbReference type="EMBL" id="KAK4216472.1"/>
    </source>
</evidence>
<reference evidence="1" key="1">
    <citation type="journal article" date="2023" name="Mol. Phylogenet. Evol.">
        <title>Genome-scale phylogeny and comparative genomics of the fungal order Sordariales.</title>
        <authorList>
            <person name="Hensen N."/>
            <person name="Bonometti L."/>
            <person name="Westerberg I."/>
            <person name="Brannstrom I.O."/>
            <person name="Guillou S."/>
            <person name="Cros-Aarteil S."/>
            <person name="Calhoun S."/>
            <person name="Haridas S."/>
            <person name="Kuo A."/>
            <person name="Mondo S."/>
            <person name="Pangilinan J."/>
            <person name="Riley R."/>
            <person name="LaButti K."/>
            <person name="Andreopoulos B."/>
            <person name="Lipzen A."/>
            <person name="Chen C."/>
            <person name="Yan M."/>
            <person name="Daum C."/>
            <person name="Ng V."/>
            <person name="Clum A."/>
            <person name="Steindorff A."/>
            <person name="Ohm R.A."/>
            <person name="Martin F."/>
            <person name="Silar P."/>
            <person name="Natvig D.O."/>
            <person name="Lalanne C."/>
            <person name="Gautier V."/>
            <person name="Ament-Velasquez S.L."/>
            <person name="Kruys A."/>
            <person name="Hutchinson M.I."/>
            <person name="Powell A.J."/>
            <person name="Barry K."/>
            <person name="Miller A.N."/>
            <person name="Grigoriev I.V."/>
            <person name="Debuchy R."/>
            <person name="Gladieux P."/>
            <person name="Hiltunen Thoren M."/>
            <person name="Johannesson H."/>
        </authorList>
    </citation>
    <scope>NUCLEOTIDE SEQUENCE</scope>
    <source>
        <strain evidence="1">PSN293</strain>
    </source>
</reference>
<accession>A0AAN7BAU9</accession>
<sequence>MTYSILITNTRKQGTTPDGFCKGGEELVALLKELTGEHFPSSHTRNYIKRIEGPRAEGNSELNPTTPAIVVAGMGTQADADWDCISKLDWADEAAFKAYIGVMMQPDTLVKIQEAEAKVVDPSKTKIVVLGETFVTKSG</sequence>
<dbReference type="EMBL" id="MU858068">
    <property type="protein sequence ID" value="KAK4216472.1"/>
    <property type="molecule type" value="Genomic_DNA"/>
</dbReference>
<dbReference type="Proteomes" id="UP001301769">
    <property type="component" value="Unassembled WGS sequence"/>
</dbReference>
<organism evidence="1 2">
    <name type="scientific">Rhypophila decipiens</name>
    <dbReference type="NCBI Taxonomy" id="261697"/>
    <lineage>
        <taxon>Eukaryota</taxon>
        <taxon>Fungi</taxon>
        <taxon>Dikarya</taxon>
        <taxon>Ascomycota</taxon>
        <taxon>Pezizomycotina</taxon>
        <taxon>Sordariomycetes</taxon>
        <taxon>Sordariomycetidae</taxon>
        <taxon>Sordariales</taxon>
        <taxon>Naviculisporaceae</taxon>
        <taxon>Rhypophila</taxon>
    </lineage>
</organism>
<protein>
    <submittedName>
        <fullName evidence="1">Uncharacterized protein</fullName>
    </submittedName>
</protein>
<reference evidence="1" key="2">
    <citation type="submission" date="2023-05" db="EMBL/GenBank/DDBJ databases">
        <authorList>
            <consortium name="Lawrence Berkeley National Laboratory"/>
            <person name="Steindorff A."/>
            <person name="Hensen N."/>
            <person name="Bonometti L."/>
            <person name="Westerberg I."/>
            <person name="Brannstrom I.O."/>
            <person name="Guillou S."/>
            <person name="Cros-Aarteil S."/>
            <person name="Calhoun S."/>
            <person name="Haridas S."/>
            <person name="Kuo A."/>
            <person name="Mondo S."/>
            <person name="Pangilinan J."/>
            <person name="Riley R."/>
            <person name="Labutti K."/>
            <person name="Andreopoulos B."/>
            <person name="Lipzen A."/>
            <person name="Chen C."/>
            <person name="Yanf M."/>
            <person name="Daum C."/>
            <person name="Ng V."/>
            <person name="Clum A."/>
            <person name="Ohm R."/>
            <person name="Martin F."/>
            <person name="Silar P."/>
            <person name="Natvig D."/>
            <person name="Lalanne C."/>
            <person name="Gautier V."/>
            <person name="Ament-Velasquez S.L."/>
            <person name="Kruys A."/>
            <person name="Hutchinson M.I."/>
            <person name="Powell A.J."/>
            <person name="Barry K."/>
            <person name="Miller A.N."/>
            <person name="Grigoriev I.V."/>
            <person name="Debuchy R."/>
            <person name="Gladieux P."/>
            <person name="Thoren M.H."/>
            <person name="Johannesson H."/>
        </authorList>
    </citation>
    <scope>NUCLEOTIDE SEQUENCE</scope>
    <source>
        <strain evidence="1">PSN293</strain>
    </source>
</reference>
<comment type="caution">
    <text evidence="1">The sequence shown here is derived from an EMBL/GenBank/DDBJ whole genome shotgun (WGS) entry which is preliminary data.</text>
</comment>
<dbReference type="AlphaFoldDB" id="A0AAN7BAU9"/>
<evidence type="ECO:0000313" key="2">
    <source>
        <dbReference type="Proteomes" id="UP001301769"/>
    </source>
</evidence>
<proteinExistence type="predicted"/>
<keyword evidence="2" id="KW-1185">Reference proteome</keyword>